<gene>
    <name evidence="1" type="ORF">PC110_g17051</name>
</gene>
<comment type="caution">
    <text evidence="1">The sequence shown here is derived from an EMBL/GenBank/DDBJ whole genome shotgun (WGS) entry which is preliminary data.</text>
</comment>
<dbReference type="VEuPathDB" id="FungiDB:PC110_g17051"/>
<keyword evidence="2" id="KW-1185">Reference proteome</keyword>
<name>A0A329RP95_9STRA</name>
<dbReference type="Proteomes" id="UP000251314">
    <property type="component" value="Unassembled WGS sequence"/>
</dbReference>
<evidence type="ECO:0008006" key="3">
    <source>
        <dbReference type="Google" id="ProtNLM"/>
    </source>
</evidence>
<protein>
    <recommendedName>
        <fullName evidence="3">Tim44-like domain-containing protein</fullName>
    </recommendedName>
</protein>
<accession>A0A329RP95</accession>
<sequence>MANVPRWASRSMWGGSVYKTARCSGLRSYSSTPLKSALGTLYTACQRVMDNTDRLAKYEKELQLFPADTNPASLWWTMVQLHMPQKTELELVEFLEGAKMAAKTQLKAVNSKEFAEFAAGLINESKVADELSYYCTPRFFENLKEAAASTLKDRNMTLELQDINIESIVVADVRYAQLTQTEYEAQAAGLAVLPFLWAADATIEYMQINVRTRSLETTKMTLIGQEKCFALQDNSRTWTFGSKVGSFEELEWRIVNTVGANNAAKQLSRTVYADQVDDGNDMSLEDEQKL</sequence>
<proteinExistence type="predicted"/>
<dbReference type="OrthoDB" id="69805at2759"/>
<evidence type="ECO:0000313" key="2">
    <source>
        <dbReference type="Proteomes" id="UP000251314"/>
    </source>
</evidence>
<organism evidence="1 2">
    <name type="scientific">Phytophthora cactorum</name>
    <dbReference type="NCBI Taxonomy" id="29920"/>
    <lineage>
        <taxon>Eukaryota</taxon>
        <taxon>Sar</taxon>
        <taxon>Stramenopiles</taxon>
        <taxon>Oomycota</taxon>
        <taxon>Peronosporomycetes</taxon>
        <taxon>Peronosporales</taxon>
        <taxon>Peronosporaceae</taxon>
        <taxon>Phytophthora</taxon>
    </lineage>
</organism>
<dbReference type="EMBL" id="MJFZ01000639">
    <property type="protein sequence ID" value="RAW26543.1"/>
    <property type="molecule type" value="Genomic_DNA"/>
</dbReference>
<dbReference type="AlphaFoldDB" id="A0A329RP95"/>
<evidence type="ECO:0000313" key="1">
    <source>
        <dbReference type="EMBL" id="RAW26543.1"/>
    </source>
</evidence>
<reference evidence="1 2" key="1">
    <citation type="submission" date="2018-01" db="EMBL/GenBank/DDBJ databases">
        <title>Draft genome of the strawberry crown rot pathogen Phytophthora cactorum.</title>
        <authorList>
            <person name="Armitage A.D."/>
            <person name="Lysoe E."/>
            <person name="Nellist C.F."/>
            <person name="Harrison R.J."/>
            <person name="Brurberg M.B."/>
        </authorList>
    </citation>
    <scope>NUCLEOTIDE SEQUENCE [LARGE SCALE GENOMIC DNA]</scope>
    <source>
        <strain evidence="1 2">10300</strain>
    </source>
</reference>